<dbReference type="Pfam" id="PF00188">
    <property type="entry name" value="CAP"/>
    <property type="match status" value="1"/>
</dbReference>
<evidence type="ECO:0000313" key="3">
    <source>
        <dbReference type="Proteomes" id="UP000590412"/>
    </source>
</evidence>
<dbReference type="InterPro" id="IPR014044">
    <property type="entry name" value="CAP_dom"/>
</dbReference>
<dbReference type="PROSITE" id="PS01010">
    <property type="entry name" value="CRISP_2"/>
    <property type="match status" value="1"/>
</dbReference>
<dbReference type="SMART" id="SM00198">
    <property type="entry name" value="SCP"/>
    <property type="match status" value="1"/>
</dbReference>
<dbReference type="InterPro" id="IPR035940">
    <property type="entry name" value="CAP_sf"/>
</dbReference>
<comment type="caution">
    <text evidence="2">The sequence shown here is derived from an EMBL/GenBank/DDBJ whole genome shotgun (WGS) entry which is preliminary data.</text>
</comment>
<sequence length="185" mass="21294">MFFCLLSFLSFATASVIVEELVLYIPHTSSRYYTIEIDMYMGPFELNTTFSYLMLDKHNEKRALHGTKKLRWSTETFEYAANYSQYYNCSGILEHSYGKYGENLAYGYPPEGAIDAWYDEGKTYVYGTEDVYNHFTAMVWNNVDSVGCAYKRCPNDVLYIICSYDPPGNVIGYSSENVLPLKVIT</sequence>
<dbReference type="GO" id="GO:0005576">
    <property type="term" value="C:extracellular region"/>
    <property type="evidence" value="ECO:0007669"/>
    <property type="project" value="InterPro"/>
</dbReference>
<dbReference type="PRINTS" id="PR00837">
    <property type="entry name" value="V5TPXLIKE"/>
</dbReference>
<protein>
    <submittedName>
        <fullName evidence="2">Cysteine-rich secretory family protein</fullName>
    </submittedName>
</protein>
<organism evidence="2 3">
    <name type="scientific">Candida parapsilosis</name>
    <name type="common">Yeast</name>
    <dbReference type="NCBI Taxonomy" id="5480"/>
    <lineage>
        <taxon>Eukaryota</taxon>
        <taxon>Fungi</taxon>
        <taxon>Dikarya</taxon>
        <taxon>Ascomycota</taxon>
        <taxon>Saccharomycotina</taxon>
        <taxon>Pichiomycetes</taxon>
        <taxon>Debaryomycetaceae</taxon>
        <taxon>Candida/Lodderomyces clade</taxon>
        <taxon>Candida</taxon>
    </lineage>
</organism>
<dbReference type="PANTHER" id="PTHR10334">
    <property type="entry name" value="CYSTEINE-RICH SECRETORY PROTEIN-RELATED"/>
    <property type="match status" value="1"/>
</dbReference>
<gene>
    <name evidence="2" type="ORF">FOB60_001058</name>
</gene>
<accession>A0A8X7TE53</accession>
<proteinExistence type="predicted"/>
<dbReference type="AlphaFoldDB" id="A0A8X7TE53"/>
<dbReference type="EMBL" id="JABWAB010000001">
    <property type="protein sequence ID" value="KAF6059476.1"/>
    <property type="molecule type" value="Genomic_DNA"/>
</dbReference>
<name>A0A8X7TE53_CANPA</name>
<feature type="domain" description="SCP" evidence="1">
    <location>
        <begin position="49"/>
        <end position="172"/>
    </location>
</feature>
<dbReference type="InterPro" id="IPR001283">
    <property type="entry name" value="CRISP-related"/>
</dbReference>
<dbReference type="Proteomes" id="UP000590412">
    <property type="component" value="Unassembled WGS sequence"/>
</dbReference>
<dbReference type="Gene3D" id="3.40.33.10">
    <property type="entry name" value="CAP"/>
    <property type="match status" value="1"/>
</dbReference>
<evidence type="ECO:0000313" key="2">
    <source>
        <dbReference type="EMBL" id="KAF6059476.1"/>
    </source>
</evidence>
<dbReference type="SUPFAM" id="SSF55797">
    <property type="entry name" value="PR-1-like"/>
    <property type="match status" value="1"/>
</dbReference>
<reference evidence="2" key="1">
    <citation type="submission" date="2020-03" db="EMBL/GenBank/DDBJ databases">
        <title>FDA dAtabase for Regulatory Grade micrObial Sequences (FDA-ARGOS): Supporting development and validation of Infectious Disease Dx tests.</title>
        <authorList>
            <person name="Campos J."/>
            <person name="Goldberg B."/>
            <person name="Tallon L."/>
            <person name="Sadzewicz L."/>
            <person name="Vavikolanu K."/>
            <person name="Mehta A."/>
            <person name="Aluvathingal J."/>
            <person name="Nadendla S."/>
            <person name="Nandy P."/>
            <person name="Geyer C."/>
            <person name="Yan Y."/>
            <person name="Sichtig H."/>
        </authorList>
    </citation>
    <scope>NUCLEOTIDE SEQUENCE [LARGE SCALE GENOMIC DNA]</scope>
    <source>
        <strain evidence="2">FDAARGOS_652</strain>
    </source>
</reference>
<dbReference type="InterPro" id="IPR018244">
    <property type="entry name" value="Allrgn_V5/Tpx1_CS"/>
</dbReference>
<evidence type="ECO:0000259" key="1">
    <source>
        <dbReference type="SMART" id="SM00198"/>
    </source>
</evidence>